<evidence type="ECO:0000259" key="1">
    <source>
        <dbReference type="Pfam" id="PF01814"/>
    </source>
</evidence>
<keyword evidence="3" id="KW-1185">Reference proteome</keyword>
<protein>
    <submittedName>
        <fullName evidence="2">Hemerythrin HHE cation binding domain protein</fullName>
    </submittedName>
</protein>
<proteinExistence type="predicted"/>
<dbReference type="RefSeq" id="WP_085850433.1">
    <property type="nucleotide sequence ID" value="NZ_FNZV01000013.1"/>
</dbReference>
<feature type="domain" description="Hemerythrin-like" evidence="1">
    <location>
        <begin position="48"/>
        <end position="189"/>
    </location>
</feature>
<reference evidence="2 3" key="1">
    <citation type="submission" date="2017-03" db="EMBL/GenBank/DDBJ databases">
        <authorList>
            <person name="Afonso C.L."/>
            <person name="Miller P.J."/>
            <person name="Scott M.A."/>
            <person name="Spackman E."/>
            <person name="Goraichik I."/>
            <person name="Dimitrov K.M."/>
            <person name="Suarez D.L."/>
            <person name="Swayne D.E."/>
        </authorList>
    </citation>
    <scope>NUCLEOTIDE SEQUENCE [LARGE SCALE GENOMIC DNA]</scope>
    <source>
        <strain evidence="2 3">CECT 7971</strain>
    </source>
</reference>
<dbReference type="Gene3D" id="1.20.120.520">
    <property type="entry name" value="nmb1532 protein domain like"/>
    <property type="match status" value="1"/>
</dbReference>
<dbReference type="InterPro" id="IPR012312">
    <property type="entry name" value="Hemerythrin-like"/>
</dbReference>
<evidence type="ECO:0000313" key="3">
    <source>
        <dbReference type="Proteomes" id="UP000193307"/>
    </source>
</evidence>
<dbReference type="CDD" id="cd12108">
    <property type="entry name" value="Hr-like"/>
    <property type="match status" value="1"/>
</dbReference>
<sequence>MKPSNTGPWDSVTGALSALDEAGRPMAPALEGGGAYARKNGRRLAVIHRMHLRDIVTARQLLEKIEHGGEGAAALVKAIPAMTMTKNYRTFGNLCGRECMVLNMHHNIEEQDMFPRLESGGNAGISAVVAKLREEHRVVHALIERLYEAAVTLVEGPAPNAYAEARSVFEQLEAVVKSHFKYEETELEEALGLFGAI</sequence>
<dbReference type="STRING" id="658057.SAMN04488032_113110"/>
<evidence type="ECO:0000313" key="2">
    <source>
        <dbReference type="EMBL" id="SLN63977.1"/>
    </source>
</evidence>
<dbReference type="Proteomes" id="UP000193307">
    <property type="component" value="Unassembled WGS sequence"/>
</dbReference>
<dbReference type="EMBL" id="FWFW01000013">
    <property type="protein sequence ID" value="SLN63977.1"/>
    <property type="molecule type" value="Genomic_DNA"/>
</dbReference>
<organism evidence="2 3">
    <name type="scientific">Pacificibacter marinus</name>
    <dbReference type="NCBI Taxonomy" id="658057"/>
    <lineage>
        <taxon>Bacteria</taxon>
        <taxon>Pseudomonadati</taxon>
        <taxon>Pseudomonadota</taxon>
        <taxon>Alphaproteobacteria</taxon>
        <taxon>Rhodobacterales</taxon>
        <taxon>Roseobacteraceae</taxon>
        <taxon>Pacificibacter</taxon>
    </lineage>
</organism>
<dbReference type="AlphaFoldDB" id="A0A1Y5TH89"/>
<dbReference type="OrthoDB" id="9775082at2"/>
<gene>
    <name evidence="2" type="ORF">PAM7971_03346</name>
</gene>
<name>A0A1Y5TH89_9RHOB</name>
<dbReference type="Pfam" id="PF01814">
    <property type="entry name" value="Hemerythrin"/>
    <property type="match status" value="1"/>
</dbReference>
<accession>A0A1Y5TH89</accession>